<feature type="compositionally biased region" description="Basic and acidic residues" evidence="1">
    <location>
        <begin position="231"/>
        <end position="240"/>
    </location>
</feature>
<keyword evidence="2" id="KW-1185">Reference proteome</keyword>
<gene>
    <name evidence="3" type="primary">LOC104239201</name>
</gene>
<feature type="compositionally biased region" description="Polar residues" evidence="1">
    <location>
        <begin position="1"/>
        <end position="30"/>
    </location>
</feature>
<feature type="compositionally biased region" description="Polar residues" evidence="1">
    <location>
        <begin position="38"/>
        <end position="54"/>
    </location>
</feature>
<feature type="compositionally biased region" description="Polar residues" evidence="1">
    <location>
        <begin position="72"/>
        <end position="83"/>
    </location>
</feature>
<reference evidence="3" key="2">
    <citation type="submission" date="2025-08" db="UniProtKB">
        <authorList>
            <consortium name="RefSeq"/>
        </authorList>
    </citation>
    <scope>IDENTIFICATION</scope>
    <source>
        <tissue evidence="3">Leaf</tissue>
    </source>
</reference>
<proteinExistence type="predicted"/>
<feature type="region of interest" description="Disordered" evidence="1">
    <location>
        <begin position="105"/>
        <end position="377"/>
    </location>
</feature>
<reference evidence="2" key="1">
    <citation type="journal article" date="2013" name="Genome Biol.">
        <title>Reference genomes and transcriptomes of Nicotiana sylvestris and Nicotiana tomentosiformis.</title>
        <authorList>
            <person name="Sierro N."/>
            <person name="Battey J.N."/>
            <person name="Ouadi S."/>
            <person name="Bovet L."/>
            <person name="Goepfert S."/>
            <person name="Bakaher N."/>
            <person name="Peitsch M.C."/>
            <person name="Ivanov N.V."/>
        </authorList>
    </citation>
    <scope>NUCLEOTIDE SEQUENCE [LARGE SCALE GENOMIC DNA]</scope>
</reference>
<feature type="compositionally biased region" description="Low complexity" evidence="1">
    <location>
        <begin position="283"/>
        <end position="297"/>
    </location>
</feature>
<evidence type="ECO:0000313" key="2">
    <source>
        <dbReference type="Proteomes" id="UP000189701"/>
    </source>
</evidence>
<accession>A0A1U7XYP3</accession>
<evidence type="ECO:0000256" key="1">
    <source>
        <dbReference type="SAM" id="MobiDB-lite"/>
    </source>
</evidence>
<dbReference type="Proteomes" id="UP000189701">
    <property type="component" value="Unplaced"/>
</dbReference>
<feature type="compositionally biased region" description="Basic and acidic residues" evidence="1">
    <location>
        <begin position="321"/>
        <end position="338"/>
    </location>
</feature>
<evidence type="ECO:0000313" key="3">
    <source>
        <dbReference type="RefSeq" id="XP_009792074.1"/>
    </source>
</evidence>
<protein>
    <submittedName>
        <fullName evidence="3">Protein IWS1 homolog</fullName>
    </submittedName>
</protein>
<name>A0A1U7XYP3_NICSY</name>
<organism evidence="2 3">
    <name type="scientific">Nicotiana sylvestris</name>
    <name type="common">Wood tobacco</name>
    <name type="synonym">South American tobacco</name>
    <dbReference type="NCBI Taxonomy" id="4096"/>
    <lineage>
        <taxon>Eukaryota</taxon>
        <taxon>Viridiplantae</taxon>
        <taxon>Streptophyta</taxon>
        <taxon>Embryophyta</taxon>
        <taxon>Tracheophyta</taxon>
        <taxon>Spermatophyta</taxon>
        <taxon>Magnoliopsida</taxon>
        <taxon>eudicotyledons</taxon>
        <taxon>Gunneridae</taxon>
        <taxon>Pentapetalae</taxon>
        <taxon>asterids</taxon>
        <taxon>lamiids</taxon>
        <taxon>Solanales</taxon>
        <taxon>Solanaceae</taxon>
        <taxon>Nicotianoideae</taxon>
        <taxon>Nicotianeae</taxon>
        <taxon>Nicotiana</taxon>
    </lineage>
</organism>
<dbReference type="AlphaFoldDB" id="A0A1U7XYP3"/>
<sequence length="405" mass="44427">MSENQATFSIPDNTAIESSPVRNSKVNLSPNPKEDSSPHSTTIHTLSESTSPLSKSEDVCPPLVSPEKQSHQGEQGNLVQEPSTLSMAEHLSEEPVTNIEEYEISWTSDESEGITSSSIEITMEPQEKEEIENTLSIASEGPAQDDIIGDPNDEPDPSMENPGQESSYQVSVDPAPSPHFDAEPLNMVVHKTNPDSEEDANDLVYSSFIRARTKPVVASGPPPKRPTTRLQQKEALESALKKSKRSKKGEVNVDEETKEEPSSLSRKSSRKKHSLSEKHTFKGAESSSKSGVAGSSKKVAKSSSDKIVKKHGDKSDEEEVEKSGEHRQSKLLEKEKSVSKLVKRKRDDEEEDKEPGSVKKGKVSETLRSDKTKRGNQKVMWGRTLASDILESAGIRQLVAMCDAQ</sequence>
<feature type="compositionally biased region" description="Acidic residues" evidence="1">
    <location>
        <begin position="147"/>
        <end position="157"/>
    </location>
</feature>
<feature type="compositionally biased region" description="Polar residues" evidence="1">
    <location>
        <begin position="161"/>
        <end position="170"/>
    </location>
</feature>
<feature type="compositionally biased region" description="Low complexity" evidence="1">
    <location>
        <begin position="113"/>
        <end position="122"/>
    </location>
</feature>
<dbReference type="RefSeq" id="XP_009792074.1">
    <property type="nucleotide sequence ID" value="XM_009793772.1"/>
</dbReference>
<feature type="region of interest" description="Disordered" evidence="1">
    <location>
        <begin position="1"/>
        <end position="83"/>
    </location>
</feature>
<feature type="compositionally biased region" description="Basic and acidic residues" evidence="1">
    <location>
        <begin position="354"/>
        <end position="373"/>
    </location>
</feature>